<keyword evidence="3" id="KW-0597">Phosphoprotein</keyword>
<evidence type="ECO:0000313" key="12">
    <source>
        <dbReference type="EMBL" id="CAL4067168.1"/>
    </source>
</evidence>
<dbReference type="PROSITE" id="PS00123">
    <property type="entry name" value="ALKALINE_PHOSPHATASE"/>
    <property type="match status" value="1"/>
</dbReference>
<dbReference type="Proteomes" id="UP001497623">
    <property type="component" value="Unassembled WGS sequence"/>
</dbReference>
<dbReference type="PANTHER" id="PTHR11596">
    <property type="entry name" value="ALKALINE PHOSPHATASE"/>
    <property type="match status" value="1"/>
</dbReference>
<dbReference type="PRINTS" id="PR00113">
    <property type="entry name" value="ALKPHPHTASE"/>
</dbReference>
<dbReference type="Pfam" id="PF00245">
    <property type="entry name" value="Alk_phosphatase"/>
    <property type="match status" value="1"/>
</dbReference>
<keyword evidence="7 9" id="KW-0460">Magnesium</keyword>
<comment type="cofactor">
    <cofactor evidence="9">
        <name>Zn(2+)</name>
        <dbReference type="ChEBI" id="CHEBI:29105"/>
    </cofactor>
    <text evidence="9">Binds 2 Zn(2+) ions.</text>
</comment>
<feature type="binding site" evidence="9">
    <location>
        <position position="109"/>
    </location>
    <ligand>
        <name>Mg(2+)</name>
        <dbReference type="ChEBI" id="CHEBI:18420"/>
    </ligand>
</feature>
<feature type="non-terminal residue" evidence="12">
    <location>
        <position position="1"/>
    </location>
</feature>
<protein>
    <recommendedName>
        <fullName evidence="2 11">Alkaline phosphatase</fullName>
        <ecNumber evidence="2 11">3.1.3.1</ecNumber>
    </recommendedName>
</protein>
<dbReference type="GO" id="GO:0004035">
    <property type="term" value="F:alkaline phosphatase activity"/>
    <property type="evidence" value="ECO:0007669"/>
    <property type="project" value="UniProtKB-EC"/>
</dbReference>
<evidence type="ECO:0000256" key="11">
    <source>
        <dbReference type="RuleBase" id="RU003947"/>
    </source>
</evidence>
<dbReference type="GO" id="GO:0046872">
    <property type="term" value="F:metal ion binding"/>
    <property type="evidence" value="ECO:0007669"/>
    <property type="project" value="UniProtKB-KW"/>
</dbReference>
<organism evidence="12 13">
    <name type="scientific">Meganyctiphanes norvegica</name>
    <name type="common">Northern krill</name>
    <name type="synonym">Thysanopoda norvegica</name>
    <dbReference type="NCBI Taxonomy" id="48144"/>
    <lineage>
        <taxon>Eukaryota</taxon>
        <taxon>Metazoa</taxon>
        <taxon>Ecdysozoa</taxon>
        <taxon>Arthropoda</taxon>
        <taxon>Crustacea</taxon>
        <taxon>Multicrustacea</taxon>
        <taxon>Malacostraca</taxon>
        <taxon>Eumalacostraca</taxon>
        <taxon>Eucarida</taxon>
        <taxon>Euphausiacea</taxon>
        <taxon>Euphausiidae</taxon>
        <taxon>Meganyctiphanes</taxon>
    </lineage>
</organism>
<dbReference type="Gene3D" id="3.40.720.10">
    <property type="entry name" value="Alkaline Phosphatase, subunit A"/>
    <property type="match status" value="1"/>
</dbReference>
<evidence type="ECO:0000256" key="10">
    <source>
        <dbReference type="RuleBase" id="RU003946"/>
    </source>
</evidence>
<dbReference type="InterPro" id="IPR001952">
    <property type="entry name" value="Alkaline_phosphatase"/>
</dbReference>
<dbReference type="SUPFAM" id="SSF53649">
    <property type="entry name" value="Alkaline phosphatase-like"/>
    <property type="match status" value="1"/>
</dbReference>
<comment type="similarity">
    <text evidence="1 10">Belongs to the alkaline phosphatase family.</text>
</comment>
<feature type="binding site" evidence="9">
    <location>
        <position position="395"/>
    </location>
    <ligand>
        <name>Zn(2+)</name>
        <dbReference type="ChEBI" id="CHEBI:29105"/>
        <label>2</label>
    </ligand>
</feature>
<keyword evidence="6 9" id="KW-0862">Zinc</keyword>
<dbReference type="InterPro" id="IPR017850">
    <property type="entry name" value="Alkaline_phosphatase_core_sf"/>
</dbReference>
<name>A0AAV2Q0K7_MEGNR</name>
<evidence type="ECO:0000256" key="4">
    <source>
        <dbReference type="ARBA" id="ARBA00022723"/>
    </source>
</evidence>
<sequence length="467" mass="51701">IPTLSATRIYKGQQGKHSGEEDYLSFEKFPHVGLAKTYNVNKQVPDSAGTGTAFLCGVKTNFRVLGVDARVTLNDCTTMHAETKLQSIVNWAQDKGKRTGVVTSTRITHATPAATYAHTANRDWESNGNIDEDNTQDCPDMKDIARQLVEDEPGNNLNVILGGGFQCFDANVTEILGDPFDKDCARTDNRVLWKDWIKQKKEEGVSHKFIRTLSELNQVSDDTDYLFGLFSNGHMPYEHAKKINNMDIPTLPEMTEKAIKLLSKGDKGYFLLLEPGHLGRPPSPVALHLGSSGEFQSDDAVKMEPMVLSTHDDIALALATTSDMCFFQHMQRNVLGLAAFADDDLPYTTLMYANGPGYNYTVAEGIVTRWNLTEDTVKDWTYTQQAAVPLDKETHGGDDVAIYATGPMAHLFHSLHEQNYIAHAMAYAACIGDNLDHCRSSATTFSTPTLMIVTLPVILYKYFVGTL</sequence>
<keyword evidence="5 11" id="KW-0378">Hydrolase</keyword>
<keyword evidence="4 9" id="KW-0479">Metal-binding</keyword>
<accession>A0AAV2Q0K7</accession>
<evidence type="ECO:0000256" key="5">
    <source>
        <dbReference type="ARBA" id="ARBA00022801"/>
    </source>
</evidence>
<feature type="binding site" evidence="9">
    <location>
        <position position="274"/>
    </location>
    <ligand>
        <name>Mg(2+)</name>
        <dbReference type="ChEBI" id="CHEBI:18420"/>
    </ligand>
</feature>
<proteinExistence type="inferred from homology"/>
<dbReference type="PANTHER" id="PTHR11596:SF5">
    <property type="entry name" value="ALKALINE PHOSPHATASE"/>
    <property type="match status" value="1"/>
</dbReference>
<evidence type="ECO:0000256" key="2">
    <source>
        <dbReference type="ARBA" id="ARBA00012647"/>
    </source>
</evidence>
<reference evidence="12 13" key="1">
    <citation type="submission" date="2024-05" db="EMBL/GenBank/DDBJ databases">
        <authorList>
            <person name="Wallberg A."/>
        </authorList>
    </citation>
    <scope>NUCLEOTIDE SEQUENCE [LARGE SCALE GENOMIC DNA]</scope>
</reference>
<dbReference type="CDD" id="cd16012">
    <property type="entry name" value="ALP"/>
    <property type="match status" value="1"/>
</dbReference>
<evidence type="ECO:0000313" key="13">
    <source>
        <dbReference type="Proteomes" id="UP001497623"/>
    </source>
</evidence>
<evidence type="ECO:0000256" key="8">
    <source>
        <dbReference type="PIRSR" id="PIRSR601952-1"/>
    </source>
</evidence>
<comment type="cofactor">
    <cofactor evidence="9">
        <name>Mg(2+)</name>
        <dbReference type="ChEBI" id="CHEBI:18420"/>
    </cofactor>
    <text evidence="9">Binds 1 Mg(2+) ion.</text>
</comment>
<evidence type="ECO:0000256" key="1">
    <source>
        <dbReference type="ARBA" id="ARBA00005984"/>
    </source>
</evidence>
<dbReference type="EC" id="3.1.3.1" evidence="2 11"/>
<dbReference type="AlphaFoldDB" id="A0AAV2Q0K7"/>
<evidence type="ECO:0000256" key="6">
    <source>
        <dbReference type="ARBA" id="ARBA00022833"/>
    </source>
</evidence>
<evidence type="ECO:0000256" key="7">
    <source>
        <dbReference type="ARBA" id="ARBA00022842"/>
    </source>
</evidence>
<feature type="active site" description="Phosphoserine intermediate" evidence="8">
    <location>
        <position position="47"/>
    </location>
</feature>
<evidence type="ECO:0000256" key="3">
    <source>
        <dbReference type="ARBA" id="ARBA00022553"/>
    </source>
</evidence>
<comment type="caution">
    <text evidence="12">The sequence shown here is derived from an EMBL/GenBank/DDBJ whole genome shotgun (WGS) entry which is preliminary data.</text>
</comment>
<dbReference type="InterPro" id="IPR018299">
    <property type="entry name" value="Alkaline_phosphatase_AS"/>
</dbReference>
<dbReference type="SMART" id="SM00098">
    <property type="entry name" value="alkPPc"/>
    <property type="match status" value="1"/>
</dbReference>
<feature type="binding site" evidence="9">
    <location>
        <position position="111"/>
    </location>
    <ligand>
        <name>Mg(2+)</name>
        <dbReference type="ChEBI" id="CHEBI:18420"/>
    </ligand>
</feature>
<evidence type="ECO:0000256" key="9">
    <source>
        <dbReference type="PIRSR" id="PIRSR601952-2"/>
    </source>
</evidence>
<gene>
    <name evidence="12" type="ORF">MNOR_LOCUS6254</name>
</gene>
<keyword evidence="13" id="KW-1185">Reference proteome</keyword>
<dbReference type="EMBL" id="CAXKWB010002551">
    <property type="protein sequence ID" value="CAL4067168.1"/>
    <property type="molecule type" value="Genomic_DNA"/>
</dbReference>
<comment type="catalytic activity">
    <reaction evidence="11">
        <text>a phosphate monoester + H2O = an alcohol + phosphate</text>
        <dbReference type="Rhea" id="RHEA:15017"/>
        <dbReference type="ChEBI" id="CHEBI:15377"/>
        <dbReference type="ChEBI" id="CHEBI:30879"/>
        <dbReference type="ChEBI" id="CHEBI:43474"/>
        <dbReference type="ChEBI" id="CHEBI:67140"/>
        <dbReference type="EC" id="3.1.3.1"/>
    </reaction>
</comment>
<feature type="non-terminal residue" evidence="12">
    <location>
        <position position="467"/>
    </location>
</feature>